<sequence length="238" mass="26796">MLKEDDLKSGPMALNNSDNPDMSIKLSQFVNAPREAHWKAALHVLKYLKGAPSKGLFYLVQKQFKLEAFSDADWATCPETRRSLSGFCIFLGNSLISWKTKKQTTVSKSSAEAEYRTMASTVCELQWITYLLKDFFVQVHTPIMLWCDNQAALHIISNPVFHERTKHLDIDCHIVLNQFQNVLIQPPKIASASQIADVFTKALPDLPFNNLISKLGMKDANHSQLEEGGGVNIFIKSL</sequence>
<comment type="caution">
    <text evidence="1">The sequence shown here is derived from an EMBL/GenBank/DDBJ whole genome shotgun (WGS) entry which is preliminary data.</text>
</comment>
<proteinExistence type="predicted"/>
<reference evidence="1 2" key="1">
    <citation type="submission" date="2024-01" db="EMBL/GenBank/DDBJ databases">
        <title>The complete chloroplast genome sequence of Lithospermum erythrorhizon: insights into the phylogenetic relationship among Boraginaceae species and the maternal lineages of purple gromwells.</title>
        <authorList>
            <person name="Okada T."/>
            <person name="Watanabe K."/>
        </authorList>
    </citation>
    <scope>NUCLEOTIDE SEQUENCE [LARGE SCALE GENOMIC DNA]</scope>
</reference>
<keyword evidence="1" id="KW-0472">Membrane</keyword>
<dbReference type="CDD" id="cd09272">
    <property type="entry name" value="RNase_HI_RT_Ty1"/>
    <property type="match status" value="1"/>
</dbReference>
<dbReference type="InterPro" id="IPR043502">
    <property type="entry name" value="DNA/RNA_pol_sf"/>
</dbReference>
<dbReference type="EMBL" id="BAABME010003999">
    <property type="protein sequence ID" value="GAA0160814.1"/>
    <property type="molecule type" value="Genomic_DNA"/>
</dbReference>
<evidence type="ECO:0000313" key="2">
    <source>
        <dbReference type="Proteomes" id="UP001454036"/>
    </source>
</evidence>
<protein>
    <submittedName>
        <fullName evidence="1">Transmembrane signal receptor</fullName>
    </submittedName>
</protein>
<keyword evidence="2" id="KW-1185">Reference proteome</keyword>
<evidence type="ECO:0000313" key="1">
    <source>
        <dbReference type="EMBL" id="GAA0160814.1"/>
    </source>
</evidence>
<accession>A0AAV3Q9T9</accession>
<gene>
    <name evidence="1" type="ORF">LIER_17280</name>
</gene>
<dbReference type="PANTHER" id="PTHR11439">
    <property type="entry name" value="GAG-POL-RELATED RETROTRANSPOSON"/>
    <property type="match status" value="1"/>
</dbReference>
<keyword evidence="1" id="KW-0675">Receptor</keyword>
<dbReference type="SUPFAM" id="SSF56672">
    <property type="entry name" value="DNA/RNA polymerases"/>
    <property type="match status" value="1"/>
</dbReference>
<name>A0AAV3Q9T9_LITER</name>
<dbReference type="Proteomes" id="UP001454036">
    <property type="component" value="Unassembled WGS sequence"/>
</dbReference>
<keyword evidence="1" id="KW-0812">Transmembrane</keyword>
<organism evidence="1 2">
    <name type="scientific">Lithospermum erythrorhizon</name>
    <name type="common">Purple gromwell</name>
    <name type="synonym">Lithospermum officinale var. erythrorhizon</name>
    <dbReference type="NCBI Taxonomy" id="34254"/>
    <lineage>
        <taxon>Eukaryota</taxon>
        <taxon>Viridiplantae</taxon>
        <taxon>Streptophyta</taxon>
        <taxon>Embryophyta</taxon>
        <taxon>Tracheophyta</taxon>
        <taxon>Spermatophyta</taxon>
        <taxon>Magnoliopsida</taxon>
        <taxon>eudicotyledons</taxon>
        <taxon>Gunneridae</taxon>
        <taxon>Pentapetalae</taxon>
        <taxon>asterids</taxon>
        <taxon>lamiids</taxon>
        <taxon>Boraginales</taxon>
        <taxon>Boraginaceae</taxon>
        <taxon>Boraginoideae</taxon>
        <taxon>Lithospermeae</taxon>
        <taxon>Lithospermum</taxon>
    </lineage>
</organism>
<dbReference type="PANTHER" id="PTHR11439:SF511">
    <property type="match status" value="1"/>
</dbReference>
<dbReference type="AlphaFoldDB" id="A0AAV3Q9T9"/>